<evidence type="ECO:0008006" key="3">
    <source>
        <dbReference type="Google" id="ProtNLM"/>
    </source>
</evidence>
<dbReference type="EMBL" id="JARIHO010000001">
    <property type="protein sequence ID" value="KAJ7369078.1"/>
    <property type="molecule type" value="Genomic_DNA"/>
</dbReference>
<name>A0AAD7AWN1_9AGAR</name>
<evidence type="ECO:0000313" key="1">
    <source>
        <dbReference type="EMBL" id="KAJ7369078.1"/>
    </source>
</evidence>
<comment type="caution">
    <text evidence="1">The sequence shown here is derived from an EMBL/GenBank/DDBJ whole genome shotgun (WGS) entry which is preliminary data.</text>
</comment>
<gene>
    <name evidence="1" type="ORF">DFH08DRAFT_833105</name>
</gene>
<organism evidence="1 2">
    <name type="scientific">Mycena albidolilacea</name>
    <dbReference type="NCBI Taxonomy" id="1033008"/>
    <lineage>
        <taxon>Eukaryota</taxon>
        <taxon>Fungi</taxon>
        <taxon>Dikarya</taxon>
        <taxon>Basidiomycota</taxon>
        <taxon>Agaricomycotina</taxon>
        <taxon>Agaricomycetes</taxon>
        <taxon>Agaricomycetidae</taxon>
        <taxon>Agaricales</taxon>
        <taxon>Marasmiineae</taxon>
        <taxon>Mycenaceae</taxon>
        <taxon>Mycena</taxon>
    </lineage>
</organism>
<proteinExistence type="predicted"/>
<accession>A0AAD7AWN1</accession>
<reference evidence="1" key="1">
    <citation type="submission" date="2023-03" db="EMBL/GenBank/DDBJ databases">
        <title>Massive genome expansion in bonnet fungi (Mycena s.s.) driven by repeated elements and novel gene families across ecological guilds.</title>
        <authorList>
            <consortium name="Lawrence Berkeley National Laboratory"/>
            <person name="Harder C.B."/>
            <person name="Miyauchi S."/>
            <person name="Viragh M."/>
            <person name="Kuo A."/>
            <person name="Thoen E."/>
            <person name="Andreopoulos B."/>
            <person name="Lu D."/>
            <person name="Skrede I."/>
            <person name="Drula E."/>
            <person name="Henrissat B."/>
            <person name="Morin E."/>
            <person name="Kohler A."/>
            <person name="Barry K."/>
            <person name="LaButti K."/>
            <person name="Morin E."/>
            <person name="Salamov A."/>
            <person name="Lipzen A."/>
            <person name="Mereny Z."/>
            <person name="Hegedus B."/>
            <person name="Baldrian P."/>
            <person name="Stursova M."/>
            <person name="Weitz H."/>
            <person name="Taylor A."/>
            <person name="Grigoriev I.V."/>
            <person name="Nagy L.G."/>
            <person name="Martin F."/>
            <person name="Kauserud H."/>
        </authorList>
    </citation>
    <scope>NUCLEOTIDE SEQUENCE</scope>
    <source>
        <strain evidence="1">CBHHK002</strain>
    </source>
</reference>
<keyword evidence="2" id="KW-1185">Reference proteome</keyword>
<dbReference type="Proteomes" id="UP001218218">
    <property type="component" value="Unassembled WGS sequence"/>
</dbReference>
<protein>
    <recommendedName>
        <fullName evidence="3">Protein kinase domain-containing protein</fullName>
    </recommendedName>
</protein>
<dbReference type="AlphaFoldDB" id="A0AAD7AWN1"/>
<evidence type="ECO:0000313" key="2">
    <source>
        <dbReference type="Proteomes" id="UP001218218"/>
    </source>
</evidence>
<sequence length="548" mass="61501">MAVQSRSEPEFTVASTDIDGQSARYAGAFFPRASGFAISGGVFTSNVTNNIFNSLPEQPPAAFRTILLGDIKLMKEINPTGPSGVVGRQSRGVGVRRMYTAQIVGGGWPMTVAMYQGAGAEKEWREHIAKYESIRHPNIMQLYGLVNAGPLRAMVFHDELIPFHQFLERFKYSSILTTYIHGYCSAEWNEAWQYLDSVLPRSQTECHWTVWIRPTTSELCLDLVQDAAKRIDDIPTFVKWLPPVKVLRSVSVSMDDPNVEAAIISSFTGDTYYKLSSEPPLAQLRIFSVSTQLPIRPGTIMVTSTNRHLQCGTLLEITEPISLGRERPMRYHCGRDQHKGEVLANSWIRFNSRRVRSLNLSAPVRRPIEGCKSWLSQANHIFTQLQTVSLFEDYVFVRGVQFTLRALPSTYNTQEPDGYLFVCSAENFRTGPGSFQWPDCPAYWSFDPYGATRLSNEDAKLHGFPVIHCETRVVGHSWDGSVYDGLRRLHRGRGFDPDSPEAAMHLGYQTYELSSEVAAPLACVQIEDGEDCDLEDDTALCQALGHHL</sequence>